<gene>
    <name evidence="1" type="ORF">S06H3_26822</name>
</gene>
<comment type="caution">
    <text evidence="1">The sequence shown here is derived from an EMBL/GenBank/DDBJ whole genome shotgun (WGS) entry which is preliminary data.</text>
</comment>
<dbReference type="EMBL" id="BARV01015525">
    <property type="protein sequence ID" value="GAI31362.1"/>
    <property type="molecule type" value="Genomic_DNA"/>
</dbReference>
<dbReference type="AlphaFoldDB" id="X1MI78"/>
<protein>
    <submittedName>
        <fullName evidence="1">Uncharacterized protein</fullName>
    </submittedName>
</protein>
<sequence>GTVIFEEAKRNGWIEDWNWANYDMAHSVMPTESLSIKEVQEELYNCYRSFFGSWSRRVGGMFSRKALKRKLYRYMASQGIVNQVKTLF</sequence>
<feature type="non-terminal residue" evidence="1">
    <location>
        <position position="1"/>
    </location>
</feature>
<reference evidence="1" key="1">
    <citation type="journal article" date="2014" name="Front. Microbiol.">
        <title>High frequency of phylogenetically diverse reductive dehalogenase-homologous genes in deep subseafloor sedimentary metagenomes.</title>
        <authorList>
            <person name="Kawai M."/>
            <person name="Futagami T."/>
            <person name="Toyoda A."/>
            <person name="Takaki Y."/>
            <person name="Nishi S."/>
            <person name="Hori S."/>
            <person name="Arai W."/>
            <person name="Tsubouchi T."/>
            <person name="Morono Y."/>
            <person name="Uchiyama I."/>
            <person name="Ito T."/>
            <person name="Fujiyama A."/>
            <person name="Inagaki F."/>
            <person name="Takami H."/>
        </authorList>
    </citation>
    <scope>NUCLEOTIDE SEQUENCE</scope>
    <source>
        <strain evidence="1">Expedition CK06-06</strain>
    </source>
</reference>
<proteinExistence type="predicted"/>
<evidence type="ECO:0000313" key="1">
    <source>
        <dbReference type="EMBL" id="GAI31362.1"/>
    </source>
</evidence>
<name>X1MI78_9ZZZZ</name>
<organism evidence="1">
    <name type="scientific">marine sediment metagenome</name>
    <dbReference type="NCBI Taxonomy" id="412755"/>
    <lineage>
        <taxon>unclassified sequences</taxon>
        <taxon>metagenomes</taxon>
        <taxon>ecological metagenomes</taxon>
    </lineage>
</organism>
<accession>X1MI78</accession>